<evidence type="ECO:0000313" key="2">
    <source>
        <dbReference type="Proteomes" id="UP000499080"/>
    </source>
</evidence>
<comment type="caution">
    <text evidence="1">The sequence shown here is derived from an EMBL/GenBank/DDBJ whole genome shotgun (WGS) entry which is preliminary data.</text>
</comment>
<reference evidence="1 2" key="1">
    <citation type="journal article" date="2019" name="Sci. Rep.">
        <title>Orb-weaving spider Araneus ventricosus genome elucidates the spidroin gene catalogue.</title>
        <authorList>
            <person name="Kono N."/>
            <person name="Nakamura H."/>
            <person name="Ohtoshi R."/>
            <person name="Moran D.A.P."/>
            <person name="Shinohara A."/>
            <person name="Yoshida Y."/>
            <person name="Fujiwara M."/>
            <person name="Mori M."/>
            <person name="Tomita M."/>
            <person name="Arakawa K."/>
        </authorList>
    </citation>
    <scope>NUCLEOTIDE SEQUENCE [LARGE SCALE GENOMIC DNA]</scope>
</reference>
<protein>
    <submittedName>
        <fullName evidence="1">Uncharacterized protein</fullName>
    </submittedName>
</protein>
<dbReference type="AlphaFoldDB" id="A0A4Y2U863"/>
<keyword evidence="2" id="KW-1185">Reference proteome</keyword>
<dbReference type="Proteomes" id="UP000499080">
    <property type="component" value="Unassembled WGS sequence"/>
</dbReference>
<gene>
    <name evidence="1" type="ORF">AVEN_47433_1</name>
</gene>
<name>A0A4Y2U863_ARAVE</name>
<proteinExistence type="predicted"/>
<sequence>MARRSITRNLSGCSRAITHKELVGWHRTIYYKALVRMAERFTHKALVRMAERSTHKRSSGWSSGLRCAVACLMEPRSRFLQRFPCDVRSCQEHYKYSAVGFEDERLWSANAFEESLMEIRLLCELESW</sequence>
<evidence type="ECO:0000313" key="1">
    <source>
        <dbReference type="EMBL" id="GBO08251.1"/>
    </source>
</evidence>
<dbReference type="EMBL" id="BGPR01034061">
    <property type="protein sequence ID" value="GBO08251.1"/>
    <property type="molecule type" value="Genomic_DNA"/>
</dbReference>
<accession>A0A4Y2U863</accession>
<organism evidence="1 2">
    <name type="scientific">Araneus ventricosus</name>
    <name type="common">Orbweaver spider</name>
    <name type="synonym">Epeira ventricosa</name>
    <dbReference type="NCBI Taxonomy" id="182803"/>
    <lineage>
        <taxon>Eukaryota</taxon>
        <taxon>Metazoa</taxon>
        <taxon>Ecdysozoa</taxon>
        <taxon>Arthropoda</taxon>
        <taxon>Chelicerata</taxon>
        <taxon>Arachnida</taxon>
        <taxon>Araneae</taxon>
        <taxon>Araneomorphae</taxon>
        <taxon>Entelegynae</taxon>
        <taxon>Araneoidea</taxon>
        <taxon>Araneidae</taxon>
        <taxon>Araneus</taxon>
    </lineage>
</organism>